<evidence type="ECO:0000256" key="1">
    <source>
        <dbReference type="ARBA" id="ARBA00010641"/>
    </source>
</evidence>
<dbReference type="RefSeq" id="WP_013888275.1">
    <property type="nucleotide sequence ID" value="NC_015673.1"/>
</dbReference>
<keyword evidence="2" id="KW-0805">Transcription regulation</keyword>
<dbReference type="CDD" id="cd06171">
    <property type="entry name" value="Sigma70_r4"/>
    <property type="match status" value="1"/>
</dbReference>
<accession>F8E195</accession>
<dbReference type="eggNOG" id="ENOG5034AXY">
    <property type="taxonomic scope" value="Bacteria"/>
</dbReference>
<evidence type="ECO:0000256" key="4">
    <source>
        <dbReference type="ARBA" id="ARBA00023125"/>
    </source>
</evidence>
<dbReference type="GO" id="GO:0003677">
    <property type="term" value="F:DNA binding"/>
    <property type="evidence" value="ECO:0007669"/>
    <property type="project" value="UniProtKB-KW"/>
</dbReference>
<dbReference type="PANTHER" id="PTHR30385:SF4">
    <property type="entry name" value="RNA POLYMERASE SIGMA-E FACTOR"/>
    <property type="match status" value="1"/>
</dbReference>
<dbReference type="GO" id="GO:0006352">
    <property type="term" value="P:DNA-templated transcription initiation"/>
    <property type="evidence" value="ECO:0007669"/>
    <property type="project" value="InterPro"/>
</dbReference>
<dbReference type="AlphaFoldDB" id="F8E195"/>
<dbReference type="EMBL" id="CP002857">
    <property type="protein sequence ID" value="AEI09259.1"/>
    <property type="molecule type" value="Genomic_DNA"/>
</dbReference>
<dbReference type="STRING" id="662755.CRES_0903"/>
<dbReference type="Proteomes" id="UP000000492">
    <property type="component" value="Chromosome"/>
</dbReference>
<comment type="similarity">
    <text evidence="1">Belongs to the sigma-70 factor family. ECF subfamily.</text>
</comment>
<dbReference type="GO" id="GO:0000428">
    <property type="term" value="C:DNA-directed RNA polymerase complex"/>
    <property type="evidence" value="ECO:0007669"/>
    <property type="project" value="UniProtKB-KW"/>
</dbReference>
<dbReference type="NCBIfam" id="TIGR02937">
    <property type="entry name" value="sigma70-ECF"/>
    <property type="match status" value="1"/>
</dbReference>
<gene>
    <name evidence="7" type="ordered locus">CRES_0903</name>
</gene>
<keyword evidence="4" id="KW-0238">DNA-binding</keyword>
<feature type="domain" description="RNA polymerase sigma factor 70 region 4 type 2" evidence="6">
    <location>
        <begin position="138"/>
        <end position="190"/>
    </location>
</feature>
<evidence type="ECO:0000256" key="2">
    <source>
        <dbReference type="ARBA" id="ARBA00023015"/>
    </source>
</evidence>
<dbReference type="InterPro" id="IPR013324">
    <property type="entry name" value="RNA_pol_sigma_r3/r4-like"/>
</dbReference>
<reference evidence="7 8" key="1">
    <citation type="journal article" date="2012" name="BMC Genomics">
        <title>Complete genome sequence, lifestyle, and multi-drug resistance of the human pathogen Corynebacterium resistens DSM 45100 isolated from blood samples of a leukemia patient.</title>
        <authorList>
            <person name="Schroder J."/>
            <person name="Maus I."/>
            <person name="Meyer K."/>
            <person name="Wordemann S."/>
            <person name="Blom J."/>
            <person name="Jaenicke S."/>
            <person name="Schneider J."/>
            <person name="Trost E."/>
            <person name="Tauch A."/>
        </authorList>
    </citation>
    <scope>NUCLEOTIDE SEQUENCE [LARGE SCALE GENOMIC DNA]</scope>
    <source>
        <strain evidence="8">DSM 45100 / JCM 12819 / CCUG 50093 / GTC 2026 / SICGH 158</strain>
    </source>
</reference>
<dbReference type="SUPFAM" id="SSF88659">
    <property type="entry name" value="Sigma3 and sigma4 domains of RNA polymerase sigma factors"/>
    <property type="match status" value="1"/>
</dbReference>
<evidence type="ECO:0000313" key="7">
    <source>
        <dbReference type="EMBL" id="AEI09259.1"/>
    </source>
</evidence>
<dbReference type="Pfam" id="PF08281">
    <property type="entry name" value="Sigma70_r4_2"/>
    <property type="match status" value="1"/>
</dbReference>
<organism evidence="7 8">
    <name type="scientific">Corynebacterium resistens (strain DSM 45100 / JCM 12819 / GTC 2026 / SICGH 158)</name>
    <dbReference type="NCBI Taxonomy" id="662755"/>
    <lineage>
        <taxon>Bacteria</taxon>
        <taxon>Bacillati</taxon>
        <taxon>Actinomycetota</taxon>
        <taxon>Actinomycetes</taxon>
        <taxon>Mycobacteriales</taxon>
        <taxon>Corynebacteriaceae</taxon>
        <taxon>Corynebacterium</taxon>
    </lineage>
</organism>
<dbReference type="InterPro" id="IPR013249">
    <property type="entry name" value="RNA_pol_sigma70_r4_t2"/>
</dbReference>
<evidence type="ECO:0000256" key="5">
    <source>
        <dbReference type="ARBA" id="ARBA00023163"/>
    </source>
</evidence>
<protein>
    <submittedName>
        <fullName evidence="7">DNA-directed RNA polymerase sigma subunit</fullName>
    </submittedName>
</protein>
<name>F8E195_CORRG</name>
<sequence length="195" mass="22332">MATEPITIKIQLKHERTEGISERYPTTSVTYVITASEAQIMVERDLHLRRQEAADSEQLEPRSLHEICDELGKHDFNNAKQHLRNTIYRSVSAKDDDDEIPVIDAVASSTEDPRSRVWTGRREEYERLRPDKAWVTQLEVREALASLDPKDRLVVVGIHMHGYTQSQIARVLGISQPAVAKRLKKAEARLRELLS</sequence>
<evidence type="ECO:0000259" key="6">
    <source>
        <dbReference type="Pfam" id="PF08281"/>
    </source>
</evidence>
<dbReference type="Gene3D" id="1.10.10.10">
    <property type="entry name" value="Winged helix-like DNA-binding domain superfamily/Winged helix DNA-binding domain"/>
    <property type="match status" value="1"/>
</dbReference>
<dbReference type="InterPro" id="IPR014284">
    <property type="entry name" value="RNA_pol_sigma-70_dom"/>
</dbReference>
<evidence type="ECO:0000313" key="8">
    <source>
        <dbReference type="Proteomes" id="UP000000492"/>
    </source>
</evidence>
<dbReference type="OrthoDB" id="9804285at2"/>
<dbReference type="KEGG" id="crd:CRES_0903"/>
<proteinExistence type="inferred from homology"/>
<dbReference type="GO" id="GO:0016987">
    <property type="term" value="F:sigma factor activity"/>
    <property type="evidence" value="ECO:0007669"/>
    <property type="project" value="UniProtKB-KW"/>
</dbReference>
<keyword evidence="8" id="KW-1185">Reference proteome</keyword>
<dbReference type="HOGENOM" id="CLU_1394282_0_0_11"/>
<keyword evidence="5" id="KW-0804">Transcription</keyword>
<keyword evidence="3" id="KW-0731">Sigma factor</keyword>
<dbReference type="InterPro" id="IPR036388">
    <property type="entry name" value="WH-like_DNA-bd_sf"/>
</dbReference>
<dbReference type="PANTHER" id="PTHR30385">
    <property type="entry name" value="SIGMA FACTOR F FLAGELLAR"/>
    <property type="match status" value="1"/>
</dbReference>
<evidence type="ECO:0000256" key="3">
    <source>
        <dbReference type="ARBA" id="ARBA00023082"/>
    </source>
</evidence>
<keyword evidence="7" id="KW-0240">DNA-directed RNA polymerase</keyword>